<evidence type="ECO:0000313" key="1">
    <source>
        <dbReference type="EMBL" id="MFC5008726.1"/>
    </source>
</evidence>
<evidence type="ECO:0008006" key="3">
    <source>
        <dbReference type="Google" id="ProtNLM"/>
    </source>
</evidence>
<evidence type="ECO:0000313" key="2">
    <source>
        <dbReference type="Proteomes" id="UP001595912"/>
    </source>
</evidence>
<proteinExistence type="predicted"/>
<protein>
    <recommendedName>
        <fullName evidence="3">GIY-YIG nuclease family protein</fullName>
    </recommendedName>
</protein>
<gene>
    <name evidence="1" type="ORF">ACFPIJ_64295</name>
</gene>
<name>A0ABV9WIZ5_9ACTN</name>
<accession>A0ABV9WIZ5</accession>
<keyword evidence="2" id="KW-1185">Reference proteome</keyword>
<dbReference type="Proteomes" id="UP001595912">
    <property type="component" value="Unassembled WGS sequence"/>
</dbReference>
<reference evidence="2" key="1">
    <citation type="journal article" date="2019" name="Int. J. Syst. Evol. Microbiol.">
        <title>The Global Catalogue of Microorganisms (GCM) 10K type strain sequencing project: providing services to taxonomists for standard genome sequencing and annotation.</title>
        <authorList>
            <consortium name="The Broad Institute Genomics Platform"/>
            <consortium name="The Broad Institute Genome Sequencing Center for Infectious Disease"/>
            <person name="Wu L."/>
            <person name="Ma J."/>
        </authorList>
    </citation>
    <scope>NUCLEOTIDE SEQUENCE [LARGE SCALE GENOMIC DNA]</scope>
    <source>
        <strain evidence="2">CGMCC 4.7152</strain>
    </source>
</reference>
<dbReference type="EMBL" id="JBHSIU010000136">
    <property type="protein sequence ID" value="MFC5008726.1"/>
    <property type="molecule type" value="Genomic_DNA"/>
</dbReference>
<organism evidence="1 2">
    <name type="scientific">Dactylosporangium cerinum</name>
    <dbReference type="NCBI Taxonomy" id="1434730"/>
    <lineage>
        <taxon>Bacteria</taxon>
        <taxon>Bacillati</taxon>
        <taxon>Actinomycetota</taxon>
        <taxon>Actinomycetes</taxon>
        <taxon>Micromonosporales</taxon>
        <taxon>Micromonosporaceae</taxon>
        <taxon>Dactylosporangium</taxon>
    </lineage>
</organism>
<comment type="caution">
    <text evidence="1">The sequence shown here is derived from an EMBL/GenBank/DDBJ whole genome shotgun (WGS) entry which is preliminary data.</text>
</comment>
<sequence length="143" mass="15475">MTRLGRALSPQAYETACDLAGAALLRRVPVAATLLQITEEKVWSEFAAAVYIAADSTNAIRYVGSVARSGRSGVGDRIQEHVRAGRATRWIRLMVVPLVPDTEASLVRRVEGRVGAVLRPADTMRLPSIRSSGRPIRLPTLGN</sequence>
<dbReference type="RefSeq" id="WP_380129429.1">
    <property type="nucleotide sequence ID" value="NZ_JBHSIU010000136.1"/>
</dbReference>